<dbReference type="InterPro" id="IPR027417">
    <property type="entry name" value="P-loop_NTPase"/>
</dbReference>
<evidence type="ECO:0000259" key="1">
    <source>
        <dbReference type="SMART" id="SM00763"/>
    </source>
</evidence>
<dbReference type="STRING" id="927083.DB32_003766"/>
<dbReference type="AlphaFoldDB" id="A0A0F6W3P6"/>
<protein>
    <submittedName>
        <fullName evidence="2">Serine protein kinase (PrkA protein), P-loop containing</fullName>
    </submittedName>
</protein>
<dbReference type="KEGG" id="samy:DB32_003766"/>
<feature type="domain" description="PrkA AAA" evidence="1">
    <location>
        <begin position="31"/>
        <end position="449"/>
    </location>
</feature>
<keyword evidence="3" id="KW-1185">Reference proteome</keyword>
<dbReference type="InterPro" id="IPR013153">
    <property type="entry name" value="Prk_AAA"/>
</dbReference>
<dbReference type="Proteomes" id="UP000034883">
    <property type="component" value="Chromosome"/>
</dbReference>
<dbReference type="EMBL" id="CP011125">
    <property type="protein sequence ID" value="AKF06617.1"/>
    <property type="molecule type" value="Genomic_DNA"/>
</dbReference>
<dbReference type="GO" id="GO:0004672">
    <property type="term" value="F:protein kinase activity"/>
    <property type="evidence" value="ECO:0007669"/>
    <property type="project" value="TreeGrafter"/>
</dbReference>
<dbReference type="SMART" id="SM00763">
    <property type="entry name" value="AAA_PrkA"/>
    <property type="match status" value="1"/>
</dbReference>
<proteinExistence type="predicted"/>
<sequence>MENGPKLDSSEVLERIGASIRDRFASQKRVLSFEEYLALFRQHPWRHSRDAARYLRDCFDHFGKETLSKPGGPQTRFKLFDLAFLKETDGRRRHDYLVGHEDIQQAFYRVLGNFVREGRINKLVMLHGPNGSAKTTFVHCMMKGLEAYSETDDGALYVFSWIFPRGRDGRTVGFGSNDDSMMRDGSFAHLPDAQIDLRMVSELRESPLLLLPRPERRRLVRDAYEAANIQEVPTALVMEGQLGAKNKQIFEALLTAYRGDLRRVLAHVRVERFYVSERYRQAAVTVGPQMAVDAQERQITMDRSLAALPASLASLSLYETHGELVDASGGLLEFSDLLKRPLDAWRYLLLAVEEGEIALAQSVLPLNAVFVSTSNDIHLKAFREHHEYRSFRGRLSLVRVPYLLDYKAEQGIYDAQIVPQVRTHVAPHATYVAALWATLTRLRRPQTESYENKKLGQLASSLTPIEKAEYYADLVIPNRFSNEESQILRANFAEVKHETDTWPNYEGSTGASPREIRVLLLDAAQDPAFKCLSPLAVLARIRELCEADDYDFLKETPEGGYHDHRGFVDVVRERWLDRVDDEFRRSTGLVEETQYLDLFDKYVTHVSNWVKRERVYNPVTGQYEEPDQKLMENVEGMLGVQRNNDSFRRDLISAVAAHALDHPGEKVSYPRLFPRYIQQVREATYGKRKKQLAEIARDVIATVNAETAHLDAERIARAKGTVERLEKQVGYAEPSIRDAIGELLRRRYEP</sequence>
<organism evidence="2 3">
    <name type="scientific">Sandaracinus amylolyticus</name>
    <dbReference type="NCBI Taxonomy" id="927083"/>
    <lineage>
        <taxon>Bacteria</taxon>
        <taxon>Pseudomonadati</taxon>
        <taxon>Myxococcota</taxon>
        <taxon>Polyangia</taxon>
        <taxon>Polyangiales</taxon>
        <taxon>Sandaracinaceae</taxon>
        <taxon>Sandaracinus</taxon>
    </lineage>
</organism>
<evidence type="ECO:0000313" key="2">
    <source>
        <dbReference type="EMBL" id="AKF06617.1"/>
    </source>
</evidence>
<dbReference type="SUPFAM" id="SSF52540">
    <property type="entry name" value="P-loop containing nucleoside triphosphate hydrolases"/>
    <property type="match status" value="1"/>
</dbReference>
<gene>
    <name evidence="2" type="ORF">DB32_003766</name>
</gene>
<accession>A0A0F6W3P6</accession>
<dbReference type="Pfam" id="PF08298">
    <property type="entry name" value="AAA_PrkA"/>
    <property type="match status" value="1"/>
</dbReference>
<reference evidence="2 3" key="1">
    <citation type="submission" date="2015-03" db="EMBL/GenBank/DDBJ databases">
        <title>Genome assembly of Sandaracinus amylolyticus DSM 53668.</title>
        <authorList>
            <person name="Sharma G."/>
            <person name="Subramanian S."/>
        </authorList>
    </citation>
    <scope>NUCLEOTIDE SEQUENCE [LARGE SCALE GENOMIC DNA]</scope>
    <source>
        <strain evidence="2 3">DSM 53668</strain>
    </source>
</reference>
<dbReference type="PANTHER" id="PTHR30267:SF2">
    <property type="entry name" value="PROTEIN PRKA"/>
    <property type="match status" value="1"/>
</dbReference>
<dbReference type="Pfam" id="PF06798">
    <property type="entry name" value="PrkA"/>
    <property type="match status" value="1"/>
</dbReference>
<keyword evidence="2" id="KW-0808">Transferase</keyword>
<dbReference type="PANTHER" id="PTHR30267">
    <property type="entry name" value="PROTEIN KINASE PRKA"/>
    <property type="match status" value="1"/>
</dbReference>
<dbReference type="InterPro" id="IPR010650">
    <property type="entry name" value="PrkA_C"/>
</dbReference>
<name>A0A0F6W3P6_9BACT</name>
<dbReference type="RefSeq" id="WP_083457470.1">
    <property type="nucleotide sequence ID" value="NZ_CP011125.1"/>
</dbReference>
<dbReference type="Gene3D" id="3.40.50.300">
    <property type="entry name" value="P-loop containing nucleotide triphosphate hydrolases"/>
    <property type="match status" value="1"/>
</dbReference>
<evidence type="ECO:0000313" key="3">
    <source>
        <dbReference type="Proteomes" id="UP000034883"/>
    </source>
</evidence>
<keyword evidence="2" id="KW-0418">Kinase</keyword>